<accession>A0ACC2SNJ8</accession>
<gene>
    <name evidence="1" type="ORF">DSO57_1035049</name>
</gene>
<organism evidence="1 2">
    <name type="scientific">Entomophthora muscae</name>
    <dbReference type="NCBI Taxonomy" id="34485"/>
    <lineage>
        <taxon>Eukaryota</taxon>
        <taxon>Fungi</taxon>
        <taxon>Fungi incertae sedis</taxon>
        <taxon>Zoopagomycota</taxon>
        <taxon>Entomophthoromycotina</taxon>
        <taxon>Entomophthoromycetes</taxon>
        <taxon>Entomophthorales</taxon>
        <taxon>Entomophthoraceae</taxon>
        <taxon>Entomophthora</taxon>
    </lineage>
</organism>
<sequence>MRASFSNWGQCLDVFAPGENILSLSIDGDPLPKSGTSMAAAHVAGLAANLMSNTKNYNPDSVAEYIILHSKSGALTKVGKGSPNLLASKSDFM</sequence>
<reference evidence="1" key="1">
    <citation type="submission" date="2022-04" db="EMBL/GenBank/DDBJ databases">
        <title>Genome of the entomopathogenic fungus Entomophthora muscae.</title>
        <authorList>
            <person name="Elya C."/>
            <person name="Lovett B.R."/>
            <person name="Lee E."/>
            <person name="Macias A.M."/>
            <person name="Hajek A.E."/>
            <person name="De Bivort B.L."/>
            <person name="Kasson M.T."/>
            <person name="De Fine Licht H.H."/>
            <person name="Stajich J.E."/>
        </authorList>
    </citation>
    <scope>NUCLEOTIDE SEQUENCE</scope>
    <source>
        <strain evidence="1">Berkeley</strain>
    </source>
</reference>
<proteinExistence type="predicted"/>
<evidence type="ECO:0000313" key="1">
    <source>
        <dbReference type="EMBL" id="KAJ9063994.1"/>
    </source>
</evidence>
<dbReference type="Proteomes" id="UP001165960">
    <property type="component" value="Unassembled WGS sequence"/>
</dbReference>
<protein>
    <submittedName>
        <fullName evidence="1">Uncharacterized protein</fullName>
    </submittedName>
</protein>
<evidence type="ECO:0000313" key="2">
    <source>
        <dbReference type="Proteomes" id="UP001165960"/>
    </source>
</evidence>
<keyword evidence="2" id="KW-1185">Reference proteome</keyword>
<dbReference type="EMBL" id="QTSX02004562">
    <property type="protein sequence ID" value="KAJ9063994.1"/>
    <property type="molecule type" value="Genomic_DNA"/>
</dbReference>
<comment type="caution">
    <text evidence="1">The sequence shown here is derived from an EMBL/GenBank/DDBJ whole genome shotgun (WGS) entry which is preliminary data.</text>
</comment>
<name>A0ACC2SNJ8_9FUNG</name>